<feature type="region of interest" description="Disordered" evidence="1">
    <location>
        <begin position="162"/>
        <end position="228"/>
    </location>
</feature>
<organism evidence="3 4">
    <name type="scientific">Microbotryum intermedium</name>
    <dbReference type="NCBI Taxonomy" id="269621"/>
    <lineage>
        <taxon>Eukaryota</taxon>
        <taxon>Fungi</taxon>
        <taxon>Dikarya</taxon>
        <taxon>Basidiomycota</taxon>
        <taxon>Pucciniomycotina</taxon>
        <taxon>Microbotryomycetes</taxon>
        <taxon>Microbotryales</taxon>
        <taxon>Microbotryaceae</taxon>
        <taxon>Microbotryum</taxon>
    </lineage>
</organism>
<evidence type="ECO:0000313" key="4">
    <source>
        <dbReference type="Proteomes" id="UP000198372"/>
    </source>
</evidence>
<dbReference type="PANTHER" id="PTHR12783">
    <property type="entry name" value="RALA BINDING PROTEIN 1 RALBP1"/>
    <property type="match status" value="1"/>
</dbReference>
<feature type="domain" description="Rho-GAP" evidence="2">
    <location>
        <begin position="501"/>
        <end position="726"/>
    </location>
</feature>
<evidence type="ECO:0000313" key="3">
    <source>
        <dbReference type="EMBL" id="SCV73856.1"/>
    </source>
</evidence>
<feature type="region of interest" description="Disordered" evidence="1">
    <location>
        <begin position="735"/>
        <end position="808"/>
    </location>
</feature>
<feature type="compositionally biased region" description="Polar residues" evidence="1">
    <location>
        <begin position="402"/>
        <end position="412"/>
    </location>
</feature>
<dbReference type="Pfam" id="PF00620">
    <property type="entry name" value="RhoGAP"/>
    <property type="match status" value="1"/>
</dbReference>
<dbReference type="Gene3D" id="1.10.555.10">
    <property type="entry name" value="Rho GTPase activation protein"/>
    <property type="match status" value="1"/>
</dbReference>
<dbReference type="InterPro" id="IPR039767">
    <property type="entry name" value="RALBP1"/>
</dbReference>
<dbReference type="InterPro" id="IPR008936">
    <property type="entry name" value="Rho_GTPase_activation_prot"/>
</dbReference>
<feature type="compositionally biased region" description="Low complexity" evidence="1">
    <location>
        <begin position="189"/>
        <end position="223"/>
    </location>
</feature>
<dbReference type="CDD" id="cd00159">
    <property type="entry name" value="RhoGAP"/>
    <property type="match status" value="1"/>
</dbReference>
<feature type="region of interest" description="Disordered" evidence="1">
    <location>
        <begin position="272"/>
        <end position="340"/>
    </location>
</feature>
<feature type="compositionally biased region" description="Polar residues" evidence="1">
    <location>
        <begin position="766"/>
        <end position="779"/>
    </location>
</feature>
<reference evidence="4" key="1">
    <citation type="submission" date="2016-09" db="EMBL/GenBank/DDBJ databases">
        <authorList>
            <person name="Jeantristanb JTB J.-T."/>
            <person name="Ricardo R."/>
        </authorList>
    </citation>
    <scope>NUCLEOTIDE SEQUENCE [LARGE SCALE GENOMIC DNA]</scope>
</reference>
<dbReference type="SUPFAM" id="SSF48350">
    <property type="entry name" value="GTPase activation domain, GAP"/>
    <property type="match status" value="1"/>
</dbReference>
<dbReference type="OrthoDB" id="2536882at2759"/>
<sequence>MAHDVRNLPLYLSRTTTRSHDRDDEHHHAASAGYAEDVDGADTTDDSDGPAPRSSSSHRLSFPQSVRSFATVSATTHHGSQSSPSPPPPLPSGPSHSTFASSASDAASANDDAHAHHNAHGYTRTNAGASPPPLLTGAAKARAIGATARATVLKLVETPKLRPDLTRSGSSSTIRAAAEQNHQPDRSVGESASSSSVSPRQGGSNEHHSSSSAMADSHSTSAAPPYSNVDQDLISALSLAPTSADGGLQTLQPVPPRSLSGSLRHCADQAEPSYPIQQSRSCPPSSASSPLQSHEAVFASPSPSPPLASLSPPTPQRSERFRHASSPQTSHATSSSSISSTSSFLASSTNTFQLIGAKLQSTKFKDRFHAVGEQAKEWGGKGKGKIADAWVRKAANGINHVVTPSSANSRSNPPLVVDNRPDSAQSAGSLLEPTTGKYRSNSASGTDFRAPSPSHSLEGNSDVSLFSGIKLPCLILGVRVPRRSGMAFGIKLDRAVQLSSVTLSDVHRKRDNDPITGDEAKSWLPAVAYRCLQYLEEWGKKEEGIYRIPGRSNMINQLRALFDAGMDKDLREIHPGDLDPHAVASLFKLWLRELPESLISSQLEAAIDMLTQEAIGYSASSSNFLYQQQAPPSTGGLVDGRAPKPYLEKLRELFGNGMPAEHFYLLRALSYHLARLASHSSANKMTLSNLRLILSPTFRLSPVFVQVLVEDREIIFGRMNEDARLRDQGFISPTIQSPILGPAHTGYRSADSPTPPPLPQSTSPQMDSLESSQPHALTVTSPSSTPSSSPFFATEATYTAPTPPTLPFRTPIAERFAQYRSPPLTPGTEDASSWPSPKALSCDLPSSAPNGFSSGPAFNSSKPAFLPSRNVVNGGGFFGGSRDKGHGDSLSSGGASMRKNSADSGRSNGSSTLPRSETTDRKAQEFQLNLPQGFGLGLSVPPASPGKDDEDPWGLMRSVDKT</sequence>
<dbReference type="EMBL" id="FMSP01000019">
    <property type="protein sequence ID" value="SCV73856.1"/>
    <property type="molecule type" value="Genomic_DNA"/>
</dbReference>
<evidence type="ECO:0000256" key="1">
    <source>
        <dbReference type="SAM" id="MobiDB-lite"/>
    </source>
</evidence>
<feature type="compositionally biased region" description="Low complexity" evidence="1">
    <location>
        <begin position="324"/>
        <end position="340"/>
    </location>
</feature>
<feature type="compositionally biased region" description="Low complexity" evidence="1">
    <location>
        <begin position="93"/>
        <end position="110"/>
    </location>
</feature>
<proteinExistence type="predicted"/>
<feature type="region of interest" description="Disordered" evidence="1">
    <location>
        <begin position="401"/>
        <end position="457"/>
    </location>
</feature>
<keyword evidence="4" id="KW-1185">Reference proteome</keyword>
<feature type="compositionally biased region" description="Polar residues" evidence="1">
    <location>
        <begin position="53"/>
        <end position="76"/>
    </location>
</feature>
<dbReference type="InterPro" id="IPR000198">
    <property type="entry name" value="RhoGAP_dom"/>
</dbReference>
<dbReference type="SMART" id="SM00324">
    <property type="entry name" value="RhoGAP"/>
    <property type="match status" value="1"/>
</dbReference>
<feature type="region of interest" description="Disordered" evidence="1">
    <location>
        <begin position="1"/>
        <end position="134"/>
    </location>
</feature>
<dbReference type="GO" id="GO:0031267">
    <property type="term" value="F:small GTPase binding"/>
    <property type="evidence" value="ECO:0007669"/>
    <property type="project" value="InterPro"/>
</dbReference>
<dbReference type="PANTHER" id="PTHR12783:SF5">
    <property type="entry name" value="RALA-BINDING PROTEIN 1"/>
    <property type="match status" value="1"/>
</dbReference>
<feature type="region of interest" description="Disordered" evidence="1">
    <location>
        <begin position="877"/>
        <end position="962"/>
    </location>
</feature>
<accession>A0A238FRX4</accession>
<dbReference type="GO" id="GO:0007264">
    <property type="term" value="P:small GTPase-mediated signal transduction"/>
    <property type="evidence" value="ECO:0007669"/>
    <property type="project" value="InterPro"/>
</dbReference>
<feature type="compositionally biased region" description="Polar residues" evidence="1">
    <location>
        <begin position="889"/>
        <end position="916"/>
    </location>
</feature>
<feature type="compositionally biased region" description="Low complexity" evidence="1">
    <location>
        <begin position="780"/>
        <end position="800"/>
    </location>
</feature>
<feature type="region of interest" description="Disordered" evidence="1">
    <location>
        <begin position="820"/>
        <end position="847"/>
    </location>
</feature>
<feature type="compositionally biased region" description="Acidic residues" evidence="1">
    <location>
        <begin position="36"/>
        <end position="48"/>
    </location>
</feature>
<gene>
    <name evidence="3" type="ORF">BQ2448_6286</name>
</gene>
<dbReference type="GO" id="GO:0005096">
    <property type="term" value="F:GTPase activator activity"/>
    <property type="evidence" value="ECO:0007669"/>
    <property type="project" value="InterPro"/>
</dbReference>
<evidence type="ECO:0000259" key="2">
    <source>
        <dbReference type="PROSITE" id="PS50238"/>
    </source>
</evidence>
<name>A0A238FRX4_9BASI</name>
<dbReference type="PROSITE" id="PS50238">
    <property type="entry name" value="RHOGAP"/>
    <property type="match status" value="1"/>
</dbReference>
<feature type="compositionally biased region" description="Basic and acidic residues" evidence="1">
    <location>
        <begin position="18"/>
        <end position="28"/>
    </location>
</feature>
<dbReference type="AlphaFoldDB" id="A0A238FRX4"/>
<dbReference type="Proteomes" id="UP000198372">
    <property type="component" value="Unassembled WGS sequence"/>
</dbReference>
<dbReference type="STRING" id="269621.A0A238FRX4"/>
<feature type="compositionally biased region" description="Low complexity" evidence="1">
    <location>
        <begin position="277"/>
        <end position="293"/>
    </location>
</feature>
<protein>
    <submittedName>
        <fullName evidence="3">BQ2448_6286 protein</fullName>
    </submittedName>
</protein>